<dbReference type="Proteomes" id="UP000321408">
    <property type="component" value="Chromosome"/>
</dbReference>
<dbReference type="EMBL" id="CP042905">
    <property type="protein sequence ID" value="QEE18126.2"/>
    <property type="molecule type" value="Genomic_DNA"/>
</dbReference>
<accession>A0A5B9DHC3</accession>
<protein>
    <submittedName>
        <fullName evidence="1">Uncharacterized protein</fullName>
    </submittedName>
</protein>
<sequence length="247" mass="28295">MNRTKRCGILGMIFILLIMPTINVIAVSSWPVQKDDELNYSLSYEYSDNDKILTEKTSAEISVIIKNVDDNLTYDVNCDVDNDVGTWGTNMKKNVEGTNLISTEEALTVFVKIIYEASAFADMESYWVERINFSKNFFWVDTYTFTTYSVDEITGIDYSSSSDAYGYKITASWDDFETLPAGSRSYEIKYSENGILQIYENSYSWVEGIEYEWKIEDADAKFIPSFPLEIFGFCLILGIGVIFSKKR</sequence>
<name>A0A5B9DHC3_9ARCH</name>
<evidence type="ECO:0000313" key="2">
    <source>
        <dbReference type="Proteomes" id="UP000321408"/>
    </source>
</evidence>
<evidence type="ECO:0000313" key="1">
    <source>
        <dbReference type="EMBL" id="QEE18126.2"/>
    </source>
</evidence>
<reference evidence="1 2" key="2">
    <citation type="journal article" date="2024" name="Int. J. Syst. Evol. Microbiol.">
        <title>Promethearchaeum syntrophicum gen. nov., sp. nov., an anaerobic, obligately syntrophic archaeon, the first isolate of the lineage 'Asgard' archaea, and proposal of the new archaeal phylum Promethearchaeota phyl. nov. and kingdom Promethearchaeati regn. nov.</title>
        <authorList>
            <person name="Imachi H."/>
            <person name="Nobu M.K."/>
            <person name="Kato S."/>
            <person name="Takaki Y."/>
            <person name="Miyazaki M."/>
            <person name="Miyata M."/>
            <person name="Ogawara M."/>
            <person name="Saito Y."/>
            <person name="Sakai S."/>
            <person name="Tahara Y.O."/>
            <person name="Takano Y."/>
            <person name="Tasumi E."/>
            <person name="Uematsu K."/>
            <person name="Yoshimura T."/>
            <person name="Itoh T."/>
            <person name="Ohkuma M."/>
            <person name="Takai K."/>
        </authorList>
    </citation>
    <scope>NUCLEOTIDE SEQUENCE [LARGE SCALE GENOMIC DNA]</scope>
    <source>
        <strain evidence="1 2">MK-D1</strain>
    </source>
</reference>
<gene>
    <name evidence="1" type="ORF">DSAG12_03964</name>
</gene>
<proteinExistence type="predicted"/>
<keyword evidence="2" id="KW-1185">Reference proteome</keyword>
<organism evidence="1 2">
    <name type="scientific">Promethearchaeum syntrophicum</name>
    <dbReference type="NCBI Taxonomy" id="2594042"/>
    <lineage>
        <taxon>Archaea</taxon>
        <taxon>Promethearchaeati</taxon>
        <taxon>Promethearchaeota</taxon>
        <taxon>Promethearchaeia</taxon>
        <taxon>Promethearchaeales</taxon>
        <taxon>Promethearchaeaceae</taxon>
        <taxon>Promethearchaeum</taxon>
    </lineage>
</organism>
<reference evidence="1 2" key="1">
    <citation type="journal article" date="2020" name="Nature">
        <title>Isolation of an archaeon at the prokaryote-eukaryote interface.</title>
        <authorList>
            <person name="Imachi H."/>
            <person name="Nobu M.K."/>
            <person name="Nakahara N."/>
            <person name="Morono Y."/>
            <person name="Ogawara M."/>
            <person name="Takaki Y."/>
            <person name="Takano Y."/>
            <person name="Uematsu K."/>
            <person name="Ikuta T."/>
            <person name="Ito M."/>
            <person name="Matsui Y."/>
            <person name="Miyazaki M."/>
            <person name="Murata K."/>
            <person name="Saito Y."/>
            <person name="Sakai S."/>
            <person name="Song C."/>
            <person name="Tasumi E."/>
            <person name="Yamanaka Y."/>
            <person name="Yamaguchi T."/>
            <person name="Kamagata Y."/>
            <person name="Tamaki H."/>
            <person name="Takai K."/>
        </authorList>
    </citation>
    <scope>NUCLEOTIDE SEQUENCE [LARGE SCALE GENOMIC DNA]</scope>
    <source>
        <strain evidence="1 2">MK-D1</strain>
    </source>
</reference>
<dbReference type="AlphaFoldDB" id="A0A5B9DHC3"/>
<dbReference type="KEGG" id="psyt:DSAG12_03964"/>